<sequence length="506" mass="55009">MKKTKPCQLSLAALSLLLSACGLKGGWLTTVGPNYHSPAPPTPSHWSTDNDSFIAHQGSVLILTKWWQGFNDPVLNRLLSAAQQENASISAAKVRIEQARSNLIGSTGSVLPNLDASMGSSRSSFSFGEAPFLRTQHQFQLQSNWEIDLFGGLARQQQADRSQLQSRHASWHGARVAVAVELANAYLLYRYCEIQVQLAQADSDSRQASAELLGLASNAGFKSPADIALANASTNEANTRVLQQKTQCERSIKGLVALTGLPENHVRGLLTDTAERTAKLPTPPLFQVNAVPATVIRQRPDIAAAERDMAEASAKIGVEQANRYPKLNLTGNITPLLQNINGSAFALANTWSIGPTLSLPLFDNGKRAANVHVAKAQYDAAVAQYRAAVRTAVKEVEEAMLRLTSVEERLPLAHSVSNDYQSHFSATEKLYQTGLGNLLDVENARRNLVNSESATQALEYEKISAWIALYRSVGGSWQDQLSADKSQTNNTQKLSKQPSTLSRHHP</sequence>
<comment type="subcellular location">
    <subcellularLocation>
        <location evidence="2">Cell outer membrane</location>
        <topology evidence="2">Lipid-anchor</topology>
    </subcellularLocation>
</comment>
<dbReference type="EMBL" id="FUKI01000120">
    <property type="protein sequence ID" value="SJM93554.1"/>
    <property type="molecule type" value="Genomic_DNA"/>
</dbReference>
<evidence type="ECO:0000256" key="2">
    <source>
        <dbReference type="RuleBase" id="RU362097"/>
    </source>
</evidence>
<feature type="region of interest" description="Disordered" evidence="3">
    <location>
        <begin position="481"/>
        <end position="506"/>
    </location>
</feature>
<dbReference type="AlphaFoldDB" id="A0A1R4HBB7"/>
<keyword evidence="2" id="KW-0732">Signal</keyword>
<dbReference type="GO" id="GO:0015562">
    <property type="term" value="F:efflux transmembrane transporter activity"/>
    <property type="evidence" value="ECO:0007669"/>
    <property type="project" value="InterPro"/>
</dbReference>
<evidence type="ECO:0000256" key="3">
    <source>
        <dbReference type="SAM" id="MobiDB-lite"/>
    </source>
</evidence>
<evidence type="ECO:0000313" key="5">
    <source>
        <dbReference type="Proteomes" id="UP000195667"/>
    </source>
</evidence>
<dbReference type="OrthoDB" id="9770517at2"/>
<evidence type="ECO:0000256" key="1">
    <source>
        <dbReference type="ARBA" id="ARBA00007613"/>
    </source>
</evidence>
<proteinExistence type="inferred from homology"/>
<dbReference type="PANTHER" id="PTHR30203">
    <property type="entry name" value="OUTER MEMBRANE CATION EFFLUX PROTEIN"/>
    <property type="match status" value="1"/>
</dbReference>
<dbReference type="InterPro" id="IPR003423">
    <property type="entry name" value="OMP_efflux"/>
</dbReference>
<dbReference type="NCBIfam" id="TIGR01845">
    <property type="entry name" value="outer_NodT"/>
    <property type="match status" value="1"/>
</dbReference>
<dbReference type="PROSITE" id="PS51257">
    <property type="entry name" value="PROKAR_LIPOPROTEIN"/>
    <property type="match status" value="1"/>
</dbReference>
<keyword evidence="2" id="KW-0812">Transmembrane</keyword>
<gene>
    <name evidence="4" type="primary">nodT</name>
    <name evidence="4" type="ORF">CRENPOLYSF1_440025</name>
</gene>
<dbReference type="InterPro" id="IPR010131">
    <property type="entry name" value="MdtP/NodT-like"/>
</dbReference>
<comment type="similarity">
    <text evidence="1 2">Belongs to the outer membrane factor (OMF) (TC 1.B.17) family.</text>
</comment>
<feature type="signal peptide" evidence="2">
    <location>
        <begin position="1"/>
        <end position="24"/>
    </location>
</feature>
<dbReference type="RefSeq" id="WP_087143896.1">
    <property type="nucleotide sequence ID" value="NZ_FUKI01000120.1"/>
</dbReference>
<dbReference type="Gene3D" id="2.20.200.10">
    <property type="entry name" value="Outer membrane efflux proteins (OEP)"/>
    <property type="match status" value="1"/>
</dbReference>
<dbReference type="Pfam" id="PF02321">
    <property type="entry name" value="OEP"/>
    <property type="match status" value="2"/>
</dbReference>
<keyword evidence="2" id="KW-0449">Lipoprotein</keyword>
<feature type="chain" id="PRO_5011808977" evidence="2">
    <location>
        <begin position="25"/>
        <end position="506"/>
    </location>
</feature>
<keyword evidence="2" id="KW-0564">Palmitate</keyword>
<reference evidence="5" key="1">
    <citation type="submission" date="2017-02" db="EMBL/GenBank/DDBJ databases">
        <authorList>
            <person name="Daims H."/>
        </authorList>
    </citation>
    <scope>NUCLEOTIDE SEQUENCE [LARGE SCALE GENOMIC DNA]</scope>
</reference>
<keyword evidence="2" id="KW-0472">Membrane</keyword>
<evidence type="ECO:0000313" key="4">
    <source>
        <dbReference type="EMBL" id="SJM93554.1"/>
    </source>
</evidence>
<dbReference type="SUPFAM" id="SSF56954">
    <property type="entry name" value="Outer membrane efflux proteins (OEP)"/>
    <property type="match status" value="1"/>
</dbReference>
<organism evidence="4 5">
    <name type="scientific">Crenothrix polyspora</name>
    <dbReference type="NCBI Taxonomy" id="360316"/>
    <lineage>
        <taxon>Bacteria</taxon>
        <taxon>Pseudomonadati</taxon>
        <taxon>Pseudomonadota</taxon>
        <taxon>Gammaproteobacteria</taxon>
        <taxon>Methylococcales</taxon>
        <taxon>Crenotrichaceae</taxon>
        <taxon>Crenothrix</taxon>
    </lineage>
</organism>
<accession>A0A1R4HBB7</accession>
<dbReference type="GO" id="GO:0009279">
    <property type="term" value="C:cell outer membrane"/>
    <property type="evidence" value="ECO:0007669"/>
    <property type="project" value="UniProtKB-SubCell"/>
</dbReference>
<dbReference type="Proteomes" id="UP000195667">
    <property type="component" value="Unassembled WGS sequence"/>
</dbReference>
<name>A0A1R4HBB7_9GAMM</name>
<keyword evidence="5" id="KW-1185">Reference proteome</keyword>
<protein>
    <submittedName>
        <fullName evidence="4">Nodulation protein T</fullName>
    </submittedName>
</protein>
<dbReference type="PANTHER" id="PTHR30203:SF29">
    <property type="entry name" value="PROTEIN CYAE"/>
    <property type="match status" value="1"/>
</dbReference>
<keyword evidence="2" id="KW-1134">Transmembrane beta strand</keyword>
<dbReference type="Gene3D" id="1.20.1600.10">
    <property type="entry name" value="Outer membrane efflux proteins (OEP)"/>
    <property type="match status" value="1"/>
</dbReference>